<dbReference type="EMBL" id="JAKWBI020000277">
    <property type="protein sequence ID" value="KAJ2897394.1"/>
    <property type="molecule type" value="Genomic_DNA"/>
</dbReference>
<sequence length="350" mass="38221">MVAQTVVGLLVTSILFTSIALLTVIARLYTRFKIIKNAGIEEYLICISMAASIGFMVVVMYQIKYGLGIPFAEIPPENLMKFFQCLWATIPVYNFALLFVKLSIVCQYLRIFRLSLVQKLCKAMLGVLIVYGCWTVFGSIFMCVPVQFFWGEGEGTCMDKLAFWFSNAALNIATDILIFAIPIPLIKSLQIANKQKIALMAVFAFGAFVCVTSIIRLKSLYTISVSTDTSLDGVECAIWSGIEINVAIACSSMSTLKPLIGKLFPGLLSSRGRSTAEGPYANVSGSHQMKSYRGANNAKAGAEIQISQTIDMKTEDRQGSREGSDSGLVHWTAGCYSADSQKSTKGAELV</sequence>
<gene>
    <name evidence="8" type="ORF">MKZ38_004695</name>
</gene>
<evidence type="ECO:0000259" key="7">
    <source>
        <dbReference type="Pfam" id="PF20684"/>
    </source>
</evidence>
<keyword evidence="4 6" id="KW-0472">Membrane</keyword>
<feature type="transmembrane region" description="Helical" evidence="6">
    <location>
        <begin position="197"/>
        <end position="217"/>
    </location>
</feature>
<evidence type="ECO:0000313" key="9">
    <source>
        <dbReference type="Proteomes" id="UP001201980"/>
    </source>
</evidence>
<evidence type="ECO:0000256" key="3">
    <source>
        <dbReference type="ARBA" id="ARBA00022989"/>
    </source>
</evidence>
<comment type="subcellular location">
    <subcellularLocation>
        <location evidence="1">Membrane</location>
        <topology evidence="1">Multi-pass membrane protein</topology>
    </subcellularLocation>
</comment>
<reference evidence="8" key="1">
    <citation type="submission" date="2022-07" db="EMBL/GenBank/DDBJ databases">
        <title>Draft genome sequence of Zalerion maritima ATCC 34329, a (micro)plastics degrading marine fungus.</title>
        <authorList>
            <person name="Paco A."/>
            <person name="Goncalves M.F.M."/>
            <person name="Rocha-Santos T.A.P."/>
            <person name="Alves A."/>
        </authorList>
    </citation>
    <scope>NUCLEOTIDE SEQUENCE</scope>
    <source>
        <strain evidence="8">ATCC 34329</strain>
    </source>
</reference>
<feature type="transmembrane region" description="Helical" evidence="6">
    <location>
        <begin position="42"/>
        <end position="61"/>
    </location>
</feature>
<feature type="domain" description="Rhodopsin" evidence="7">
    <location>
        <begin position="26"/>
        <end position="261"/>
    </location>
</feature>
<comment type="caution">
    <text evidence="8">The sequence shown here is derived from an EMBL/GenBank/DDBJ whole genome shotgun (WGS) entry which is preliminary data.</text>
</comment>
<feature type="transmembrane region" description="Helical" evidence="6">
    <location>
        <begin position="162"/>
        <end position="185"/>
    </location>
</feature>
<dbReference type="InterPro" id="IPR049326">
    <property type="entry name" value="Rhodopsin_dom_fungi"/>
</dbReference>
<dbReference type="InterPro" id="IPR052337">
    <property type="entry name" value="SAT4-like"/>
</dbReference>
<accession>A0AAD5RL87</accession>
<organism evidence="8 9">
    <name type="scientific">Zalerion maritima</name>
    <dbReference type="NCBI Taxonomy" id="339359"/>
    <lineage>
        <taxon>Eukaryota</taxon>
        <taxon>Fungi</taxon>
        <taxon>Dikarya</taxon>
        <taxon>Ascomycota</taxon>
        <taxon>Pezizomycotina</taxon>
        <taxon>Sordariomycetes</taxon>
        <taxon>Lulworthiomycetidae</taxon>
        <taxon>Lulworthiales</taxon>
        <taxon>Lulworthiaceae</taxon>
        <taxon>Zalerion</taxon>
    </lineage>
</organism>
<name>A0AAD5RL87_9PEZI</name>
<dbReference type="GO" id="GO:0016020">
    <property type="term" value="C:membrane"/>
    <property type="evidence" value="ECO:0007669"/>
    <property type="project" value="UniProtKB-SubCell"/>
</dbReference>
<evidence type="ECO:0000313" key="8">
    <source>
        <dbReference type="EMBL" id="KAJ2897394.1"/>
    </source>
</evidence>
<evidence type="ECO:0000256" key="2">
    <source>
        <dbReference type="ARBA" id="ARBA00022692"/>
    </source>
</evidence>
<evidence type="ECO:0000256" key="1">
    <source>
        <dbReference type="ARBA" id="ARBA00004141"/>
    </source>
</evidence>
<dbReference type="PANTHER" id="PTHR33048:SF132">
    <property type="entry name" value="MEMBRANE PROTEIN, PUTATIVE (AFU_ORTHOLOGUE AFUA_6G07820)-RELATED"/>
    <property type="match status" value="1"/>
</dbReference>
<keyword evidence="9" id="KW-1185">Reference proteome</keyword>
<comment type="similarity">
    <text evidence="5">Belongs to the SAT4 family.</text>
</comment>
<proteinExistence type="inferred from homology"/>
<feature type="transmembrane region" description="Helical" evidence="6">
    <location>
        <begin position="81"/>
        <end position="104"/>
    </location>
</feature>
<dbReference type="PANTHER" id="PTHR33048">
    <property type="entry name" value="PTH11-LIKE INTEGRAL MEMBRANE PROTEIN (AFU_ORTHOLOGUE AFUA_5G11245)"/>
    <property type="match status" value="1"/>
</dbReference>
<dbReference type="Proteomes" id="UP001201980">
    <property type="component" value="Unassembled WGS sequence"/>
</dbReference>
<keyword evidence="2 6" id="KW-0812">Transmembrane</keyword>
<feature type="transmembrane region" description="Helical" evidence="6">
    <location>
        <begin position="6"/>
        <end position="30"/>
    </location>
</feature>
<dbReference type="AlphaFoldDB" id="A0AAD5RL87"/>
<protein>
    <recommendedName>
        <fullName evidence="7">Rhodopsin domain-containing protein</fullName>
    </recommendedName>
</protein>
<evidence type="ECO:0000256" key="4">
    <source>
        <dbReference type="ARBA" id="ARBA00023136"/>
    </source>
</evidence>
<evidence type="ECO:0000256" key="5">
    <source>
        <dbReference type="ARBA" id="ARBA00038359"/>
    </source>
</evidence>
<dbReference type="Pfam" id="PF20684">
    <property type="entry name" value="Fung_rhodopsin"/>
    <property type="match status" value="1"/>
</dbReference>
<feature type="transmembrane region" description="Helical" evidence="6">
    <location>
        <begin position="125"/>
        <end position="150"/>
    </location>
</feature>
<keyword evidence="3 6" id="KW-1133">Transmembrane helix</keyword>
<evidence type="ECO:0000256" key="6">
    <source>
        <dbReference type="SAM" id="Phobius"/>
    </source>
</evidence>